<dbReference type="PANTHER" id="PTHR11360:SF240">
    <property type="entry name" value="MONOCARBOXYLATE TRANSPORTER (EUROFUNG)-RELATED"/>
    <property type="match status" value="1"/>
</dbReference>
<dbReference type="InterPro" id="IPR036259">
    <property type="entry name" value="MFS_trans_sf"/>
</dbReference>
<dbReference type="PROSITE" id="PS50850">
    <property type="entry name" value="MFS"/>
    <property type="match status" value="1"/>
</dbReference>
<feature type="transmembrane region" description="Helical" evidence="3">
    <location>
        <begin position="276"/>
        <end position="296"/>
    </location>
</feature>
<feature type="transmembrane region" description="Helical" evidence="3">
    <location>
        <begin position="399"/>
        <end position="420"/>
    </location>
</feature>
<evidence type="ECO:0000313" key="6">
    <source>
        <dbReference type="Proteomes" id="UP001147733"/>
    </source>
</evidence>
<dbReference type="Pfam" id="PF07690">
    <property type="entry name" value="MFS_1"/>
    <property type="match status" value="1"/>
</dbReference>
<comment type="caution">
    <text evidence="5">The sequence shown here is derived from an EMBL/GenBank/DDBJ whole genome shotgun (WGS) entry which is preliminary data.</text>
</comment>
<comment type="similarity">
    <text evidence="2">Belongs to the major facilitator superfamily. Monocarboxylate porter (TC 2.A.1.13) family.</text>
</comment>
<dbReference type="PANTHER" id="PTHR11360">
    <property type="entry name" value="MONOCARBOXYLATE TRANSPORTER"/>
    <property type="match status" value="1"/>
</dbReference>
<dbReference type="GeneID" id="81380986"/>
<feature type="transmembrane region" description="Helical" evidence="3">
    <location>
        <begin position="77"/>
        <end position="96"/>
    </location>
</feature>
<dbReference type="EMBL" id="JAPQKT010000002">
    <property type="protein sequence ID" value="KAJ5241308.1"/>
    <property type="molecule type" value="Genomic_DNA"/>
</dbReference>
<dbReference type="AlphaFoldDB" id="A0A9W9PB70"/>
<accession>A0A9W9PB70</accession>
<dbReference type="InterPro" id="IPR050327">
    <property type="entry name" value="Proton-linked_MCT"/>
</dbReference>
<comment type="subcellular location">
    <subcellularLocation>
        <location evidence="1">Membrane</location>
        <topology evidence="1">Multi-pass membrane protein</topology>
    </subcellularLocation>
</comment>
<feature type="transmembrane region" description="Helical" evidence="3">
    <location>
        <begin position="196"/>
        <end position="216"/>
    </location>
</feature>
<feature type="transmembrane region" description="Helical" evidence="3">
    <location>
        <begin position="132"/>
        <end position="152"/>
    </location>
</feature>
<feature type="transmembrane region" description="Helical" evidence="3">
    <location>
        <begin position="164"/>
        <end position="184"/>
    </location>
</feature>
<sequence>MGTVEEDVASQEVTRMPAERTVAVNESELYPDGGMKAWLVVLGSWCAALPSFGLVNSTGVFADWIATHQLSQYSRSAVSWIFSVHIFFLLIGGIQVGPIFDRYGAKQLLVLGTIGLTTAVMSFSVSKEYYQFMLSFGVLGGSSASMLFTPSVSVINHWFQRRRALATGIIATAGSIGGIIFPQIFDALAPKVGFGWAIRTIGFIALFFCSIGALFQKSRREFNKSTRKTIDFRVLREIPFTLTTVAIVFADIGALIPVTYLTSYGHANSMTMQQSYALMSILNAGSILGRLMPAYAADRYGRFNTMVVTTAVSAIFTVTLWLKSGSNHAAIYSYAALFGFWSGSAIGLSPVCVAQISKTEDFGKRYGTAYAFVSVGVLVALPIAGQILKVQTHNGVEEYWGLIVFCGVAYGVSTAFFALARGFKTGWKIKKVF</sequence>
<dbReference type="Proteomes" id="UP001147733">
    <property type="component" value="Unassembled WGS sequence"/>
</dbReference>
<keyword evidence="3" id="KW-1133">Transmembrane helix</keyword>
<feature type="transmembrane region" description="Helical" evidence="3">
    <location>
        <begin position="108"/>
        <end position="126"/>
    </location>
</feature>
<name>A0A9W9PB70_PENCI</name>
<feature type="transmembrane region" description="Helical" evidence="3">
    <location>
        <begin position="368"/>
        <end position="387"/>
    </location>
</feature>
<dbReference type="InterPro" id="IPR020846">
    <property type="entry name" value="MFS_dom"/>
</dbReference>
<keyword evidence="6" id="KW-1185">Reference proteome</keyword>
<protein>
    <recommendedName>
        <fullName evidence="4">Major facilitator superfamily (MFS) profile domain-containing protein</fullName>
    </recommendedName>
</protein>
<evidence type="ECO:0000256" key="1">
    <source>
        <dbReference type="ARBA" id="ARBA00004141"/>
    </source>
</evidence>
<feature type="transmembrane region" description="Helical" evidence="3">
    <location>
        <begin position="334"/>
        <end position="356"/>
    </location>
</feature>
<dbReference type="InterPro" id="IPR011701">
    <property type="entry name" value="MFS"/>
</dbReference>
<evidence type="ECO:0000259" key="4">
    <source>
        <dbReference type="PROSITE" id="PS50850"/>
    </source>
</evidence>
<reference evidence="5" key="1">
    <citation type="submission" date="2022-11" db="EMBL/GenBank/DDBJ databases">
        <authorList>
            <person name="Petersen C."/>
        </authorList>
    </citation>
    <scope>NUCLEOTIDE SEQUENCE</scope>
    <source>
        <strain evidence="5">IBT 23319</strain>
    </source>
</reference>
<dbReference type="SUPFAM" id="SSF103473">
    <property type="entry name" value="MFS general substrate transporter"/>
    <property type="match status" value="1"/>
</dbReference>
<dbReference type="GO" id="GO:0016020">
    <property type="term" value="C:membrane"/>
    <property type="evidence" value="ECO:0007669"/>
    <property type="project" value="UniProtKB-SubCell"/>
</dbReference>
<feature type="domain" description="Major facilitator superfamily (MFS) profile" evidence="4">
    <location>
        <begin position="36"/>
        <end position="433"/>
    </location>
</feature>
<gene>
    <name evidence="5" type="ORF">N7469_002899</name>
</gene>
<evidence type="ECO:0000256" key="2">
    <source>
        <dbReference type="ARBA" id="ARBA00006727"/>
    </source>
</evidence>
<reference evidence="5" key="2">
    <citation type="journal article" date="2023" name="IMA Fungus">
        <title>Comparative genomic study of the Penicillium genus elucidates a diverse pangenome and 15 lateral gene transfer events.</title>
        <authorList>
            <person name="Petersen C."/>
            <person name="Sorensen T."/>
            <person name="Nielsen M.R."/>
            <person name="Sondergaard T.E."/>
            <person name="Sorensen J.L."/>
            <person name="Fitzpatrick D.A."/>
            <person name="Frisvad J.C."/>
            <person name="Nielsen K.L."/>
        </authorList>
    </citation>
    <scope>NUCLEOTIDE SEQUENCE</scope>
    <source>
        <strain evidence="5">IBT 23319</strain>
    </source>
</reference>
<dbReference type="Gene3D" id="1.20.1250.20">
    <property type="entry name" value="MFS general substrate transporter like domains"/>
    <property type="match status" value="2"/>
</dbReference>
<dbReference type="OrthoDB" id="410267at2759"/>
<dbReference type="RefSeq" id="XP_056504313.1">
    <property type="nucleotide sequence ID" value="XM_056641819.1"/>
</dbReference>
<organism evidence="5 6">
    <name type="scientific">Penicillium citrinum</name>
    <dbReference type="NCBI Taxonomy" id="5077"/>
    <lineage>
        <taxon>Eukaryota</taxon>
        <taxon>Fungi</taxon>
        <taxon>Dikarya</taxon>
        <taxon>Ascomycota</taxon>
        <taxon>Pezizomycotina</taxon>
        <taxon>Eurotiomycetes</taxon>
        <taxon>Eurotiomycetidae</taxon>
        <taxon>Eurotiales</taxon>
        <taxon>Aspergillaceae</taxon>
        <taxon>Penicillium</taxon>
    </lineage>
</organism>
<feature type="transmembrane region" description="Helical" evidence="3">
    <location>
        <begin position="237"/>
        <end position="256"/>
    </location>
</feature>
<proteinExistence type="inferred from homology"/>
<feature type="transmembrane region" description="Helical" evidence="3">
    <location>
        <begin position="37"/>
        <end position="57"/>
    </location>
</feature>
<keyword evidence="3" id="KW-0812">Transmembrane</keyword>
<keyword evidence="3" id="KW-0472">Membrane</keyword>
<dbReference type="CDD" id="cd17352">
    <property type="entry name" value="MFS_MCT_SLC16"/>
    <property type="match status" value="1"/>
</dbReference>
<feature type="transmembrane region" description="Helical" evidence="3">
    <location>
        <begin position="303"/>
        <end position="322"/>
    </location>
</feature>
<evidence type="ECO:0000256" key="3">
    <source>
        <dbReference type="SAM" id="Phobius"/>
    </source>
</evidence>
<evidence type="ECO:0000313" key="5">
    <source>
        <dbReference type="EMBL" id="KAJ5241308.1"/>
    </source>
</evidence>
<dbReference type="GO" id="GO:0022857">
    <property type="term" value="F:transmembrane transporter activity"/>
    <property type="evidence" value="ECO:0007669"/>
    <property type="project" value="InterPro"/>
</dbReference>